<name>A0LKF9_SYNFM</name>
<feature type="transmembrane region" description="Helical" evidence="1">
    <location>
        <begin position="288"/>
        <end position="310"/>
    </location>
</feature>
<keyword evidence="3" id="KW-1185">Reference proteome</keyword>
<feature type="transmembrane region" description="Helical" evidence="1">
    <location>
        <begin position="347"/>
        <end position="368"/>
    </location>
</feature>
<protein>
    <recommendedName>
        <fullName evidence="4">Glycosyltransferase RgtA/B/C/D-like domain-containing protein</fullName>
    </recommendedName>
</protein>
<feature type="transmembrane region" description="Helical" evidence="1">
    <location>
        <begin position="94"/>
        <end position="113"/>
    </location>
</feature>
<feature type="transmembrane region" description="Helical" evidence="1">
    <location>
        <begin position="145"/>
        <end position="163"/>
    </location>
</feature>
<dbReference type="OrthoDB" id="5443342at2"/>
<keyword evidence="1" id="KW-0472">Membrane</keyword>
<dbReference type="Proteomes" id="UP000001784">
    <property type="component" value="Chromosome"/>
</dbReference>
<evidence type="ECO:0000313" key="3">
    <source>
        <dbReference type="Proteomes" id="UP000001784"/>
    </source>
</evidence>
<dbReference type="RefSeq" id="WP_011699080.1">
    <property type="nucleotide sequence ID" value="NC_008554.1"/>
</dbReference>
<dbReference type="KEGG" id="sfu:Sfum_2229"/>
<dbReference type="AlphaFoldDB" id="A0LKF9"/>
<dbReference type="TCDB" id="9.B.142.4.8">
    <property type="family name" value="the integral membrane glycosyltransferase family 39 (gt39) family"/>
</dbReference>
<accession>A0LKF9</accession>
<keyword evidence="1" id="KW-0812">Transmembrane</keyword>
<evidence type="ECO:0000313" key="2">
    <source>
        <dbReference type="EMBL" id="ABK17911.1"/>
    </source>
</evidence>
<proteinExistence type="predicted"/>
<dbReference type="eggNOG" id="ENOG502Z8V5">
    <property type="taxonomic scope" value="Bacteria"/>
</dbReference>
<feature type="transmembrane region" description="Helical" evidence="1">
    <location>
        <begin position="209"/>
        <end position="228"/>
    </location>
</feature>
<organism evidence="2 3">
    <name type="scientific">Syntrophobacter fumaroxidans (strain DSM 10017 / MPOB)</name>
    <dbReference type="NCBI Taxonomy" id="335543"/>
    <lineage>
        <taxon>Bacteria</taxon>
        <taxon>Pseudomonadati</taxon>
        <taxon>Thermodesulfobacteriota</taxon>
        <taxon>Syntrophobacteria</taxon>
        <taxon>Syntrophobacterales</taxon>
        <taxon>Syntrophobacteraceae</taxon>
        <taxon>Syntrophobacter</taxon>
    </lineage>
</organism>
<sequence>MNVPHSMPEPEARVWRDTIVAALCSTALFLFAHFHALSNPYVVNDDVRQQVYWMQQWRDPGLYPDDLLTDYARRYVPWGVQGIYRAASEVMSPLFFSKILTGLLFVFFALCLFRIGMLIAGRETAWCCVIVFWLMPFFLDNLSGGLSRAFAGPLLALFLLCRLKRAPWAMGVTLVLQALFIPYIAVLCATACVMAWGARVLGRAPSPPFLSRPFHFMFLLAAAVPVYCMSSGMDLAGFGPLVTEADMAGHPEFGIHGRYWIFPGPSVFRDLVVDPWEYIALFREGGTAAGIVSVAIIVIALLSGAARAPWRSLEKVAAPALYLALASLFLYVLARVFLLRLFIPSRYLMYTVNLFYCLGFAVCLQGLWRRLPPRGGPLPVVLVLVLVLVSSGLRLRGVAVFDYSADAELYRAVERTPKQALIAGHPATMDNVMTFGRRKVLASFELAHPWCKGYWDRVKPRLEDTFKAYYAADAQTVIAFCARYGIDFLVVDERHYEPSFIAGRPFFAPFDDLIRNVAGQRRDFALLSSECFDSMKAGRHHRLIDMRELRKAAATEPGNTAFPGER</sequence>
<dbReference type="InParanoid" id="A0LKF9"/>
<feature type="transmembrane region" description="Helical" evidence="1">
    <location>
        <begin position="316"/>
        <end position="338"/>
    </location>
</feature>
<reference evidence="2 3" key="1">
    <citation type="submission" date="2006-10" db="EMBL/GenBank/DDBJ databases">
        <title>Complete sequence of Syntrophobacter fumaroxidans MPOB.</title>
        <authorList>
            <consortium name="US DOE Joint Genome Institute"/>
            <person name="Copeland A."/>
            <person name="Lucas S."/>
            <person name="Lapidus A."/>
            <person name="Barry K."/>
            <person name="Detter J.C."/>
            <person name="Glavina del Rio T."/>
            <person name="Hammon N."/>
            <person name="Israni S."/>
            <person name="Pitluck S."/>
            <person name="Goltsman E.G."/>
            <person name="Martinez M."/>
            <person name="Schmutz J."/>
            <person name="Larimer F."/>
            <person name="Land M."/>
            <person name="Hauser L."/>
            <person name="Kyrpides N."/>
            <person name="Kim E."/>
            <person name="Boone D.R."/>
            <person name="Brockman F."/>
            <person name="Culley D."/>
            <person name="Ferry J."/>
            <person name="Gunsalus R."/>
            <person name="McInerney M.J."/>
            <person name="Morrison M."/>
            <person name="Plugge C."/>
            <person name="Rohlin L."/>
            <person name="Scholten J."/>
            <person name="Sieber J."/>
            <person name="Stams A.J.M."/>
            <person name="Worm P."/>
            <person name="Henstra A.M."/>
            <person name="Richardson P."/>
        </authorList>
    </citation>
    <scope>NUCLEOTIDE SEQUENCE [LARGE SCALE GENOMIC DNA]</scope>
    <source>
        <strain evidence="3">DSM 10017 / MPOB</strain>
    </source>
</reference>
<dbReference type="HOGENOM" id="CLU_030557_0_0_7"/>
<dbReference type="STRING" id="335543.Sfum_2229"/>
<feature type="transmembrane region" description="Helical" evidence="1">
    <location>
        <begin position="175"/>
        <end position="197"/>
    </location>
</feature>
<keyword evidence="1" id="KW-1133">Transmembrane helix</keyword>
<dbReference type="EMBL" id="CP000478">
    <property type="protein sequence ID" value="ABK17911.1"/>
    <property type="molecule type" value="Genomic_DNA"/>
</dbReference>
<evidence type="ECO:0000256" key="1">
    <source>
        <dbReference type="SAM" id="Phobius"/>
    </source>
</evidence>
<feature type="transmembrane region" description="Helical" evidence="1">
    <location>
        <begin position="380"/>
        <end position="401"/>
    </location>
</feature>
<gene>
    <name evidence="2" type="ordered locus">Sfum_2229</name>
</gene>
<evidence type="ECO:0008006" key="4">
    <source>
        <dbReference type="Google" id="ProtNLM"/>
    </source>
</evidence>